<organism evidence="3 4">
    <name type="scientific">Planobacterium oryzisoli</name>
    <dbReference type="NCBI Taxonomy" id="2771435"/>
    <lineage>
        <taxon>Bacteria</taxon>
        <taxon>Pseudomonadati</taxon>
        <taxon>Bacteroidota</taxon>
        <taxon>Flavobacteriia</taxon>
        <taxon>Flavobacteriales</taxon>
        <taxon>Weeksellaceae</taxon>
        <taxon>Chryseobacterium group</taxon>
        <taxon>Chryseobacterium</taxon>
    </lineage>
</organism>
<keyword evidence="2" id="KW-0732">Signal</keyword>
<name>A0A931ECD6_9FLAO</name>
<dbReference type="EMBL" id="JADKYY010000012">
    <property type="protein sequence ID" value="MBF5027954.1"/>
    <property type="molecule type" value="Genomic_DNA"/>
</dbReference>
<dbReference type="Proteomes" id="UP000694480">
    <property type="component" value="Unassembled WGS sequence"/>
</dbReference>
<feature type="region of interest" description="Disordered" evidence="1">
    <location>
        <begin position="23"/>
        <end position="50"/>
    </location>
</feature>
<dbReference type="AlphaFoldDB" id="A0A931ECD6"/>
<evidence type="ECO:0000256" key="1">
    <source>
        <dbReference type="SAM" id="MobiDB-lite"/>
    </source>
</evidence>
<proteinExistence type="predicted"/>
<evidence type="ECO:0000313" key="3">
    <source>
        <dbReference type="EMBL" id="MBF5027954.1"/>
    </source>
</evidence>
<dbReference type="PROSITE" id="PS51257">
    <property type="entry name" value="PROKAR_LIPOPROTEIN"/>
    <property type="match status" value="1"/>
</dbReference>
<gene>
    <name evidence="3" type="ORF">IC612_09110</name>
</gene>
<keyword evidence="4" id="KW-1185">Reference proteome</keyword>
<accession>A0A931ECD6</accession>
<sequence>MKKILLAASAFLVLVACTKTEAESTAATEATEEEVKVTDPNEVSNVQEPKTFRSETGDVLKVTYFALGDRVAVKVQKNQEPEVELKGQTVSSSGNLLFGTKDLSWEMDDSGSSGKLTGADGVAVQYVLE</sequence>
<evidence type="ECO:0008006" key="5">
    <source>
        <dbReference type="Google" id="ProtNLM"/>
    </source>
</evidence>
<protein>
    <recommendedName>
        <fullName evidence="5">Lysozyme inhibitor</fullName>
    </recommendedName>
</protein>
<comment type="caution">
    <text evidence="3">The sequence shown here is derived from an EMBL/GenBank/DDBJ whole genome shotgun (WGS) entry which is preliminary data.</text>
</comment>
<dbReference type="RefSeq" id="WP_194739878.1">
    <property type="nucleotide sequence ID" value="NZ_JADKYY010000012.1"/>
</dbReference>
<evidence type="ECO:0000313" key="4">
    <source>
        <dbReference type="Proteomes" id="UP000694480"/>
    </source>
</evidence>
<feature type="chain" id="PRO_5037887215" description="Lysozyme inhibitor" evidence="2">
    <location>
        <begin position="23"/>
        <end position="129"/>
    </location>
</feature>
<feature type="signal peptide" evidence="2">
    <location>
        <begin position="1"/>
        <end position="22"/>
    </location>
</feature>
<reference evidence="3" key="1">
    <citation type="submission" date="2020-11" db="EMBL/GenBank/DDBJ databases">
        <title>Genome seq and assembly of Planobacterium sp.</title>
        <authorList>
            <person name="Chhetri G."/>
        </authorList>
    </citation>
    <scope>NUCLEOTIDE SEQUENCE</scope>
    <source>
        <strain evidence="3">GCR5</strain>
    </source>
</reference>
<evidence type="ECO:0000256" key="2">
    <source>
        <dbReference type="SAM" id="SignalP"/>
    </source>
</evidence>